<dbReference type="PANTHER" id="PTHR43047">
    <property type="entry name" value="TWO-COMPONENT HISTIDINE PROTEIN KINASE"/>
    <property type="match status" value="1"/>
</dbReference>
<dbReference type="SMART" id="SM00387">
    <property type="entry name" value="HATPase_c"/>
    <property type="match status" value="1"/>
</dbReference>
<dbReference type="InterPro" id="IPR001610">
    <property type="entry name" value="PAC"/>
</dbReference>
<dbReference type="SMART" id="SM00086">
    <property type="entry name" value="PAC"/>
    <property type="match status" value="2"/>
</dbReference>
<evidence type="ECO:0000313" key="9">
    <source>
        <dbReference type="EMBL" id="AMP98080.1"/>
    </source>
</evidence>
<dbReference type="InterPro" id="IPR035965">
    <property type="entry name" value="PAS-like_dom_sf"/>
</dbReference>
<dbReference type="PROSITE" id="PS50109">
    <property type="entry name" value="HIS_KIN"/>
    <property type="match status" value="1"/>
</dbReference>
<comment type="catalytic activity">
    <reaction evidence="1">
        <text>ATP + protein L-histidine = ADP + protein N-phospho-L-histidine.</text>
        <dbReference type="EC" id="2.7.13.3"/>
    </reaction>
</comment>
<feature type="domain" description="Histidine kinase" evidence="7">
    <location>
        <begin position="547"/>
        <end position="766"/>
    </location>
</feature>
<dbReference type="SUPFAM" id="SSF55874">
    <property type="entry name" value="ATPase domain of HSP90 chaperone/DNA topoisomerase II/histidine kinase"/>
    <property type="match status" value="1"/>
</dbReference>
<dbReference type="Pfam" id="PF02518">
    <property type="entry name" value="HATPase_c"/>
    <property type="match status" value="1"/>
</dbReference>
<dbReference type="Pfam" id="PF13426">
    <property type="entry name" value="PAS_9"/>
    <property type="match status" value="1"/>
</dbReference>
<dbReference type="PROSITE" id="PS50113">
    <property type="entry name" value="PAC"/>
    <property type="match status" value="2"/>
</dbReference>
<dbReference type="Proteomes" id="UP000071561">
    <property type="component" value="Chromosome"/>
</dbReference>
<dbReference type="InterPro" id="IPR036890">
    <property type="entry name" value="HATPase_C_sf"/>
</dbReference>
<evidence type="ECO:0000256" key="5">
    <source>
        <dbReference type="ARBA" id="ARBA00022777"/>
    </source>
</evidence>
<dbReference type="InterPro" id="IPR000700">
    <property type="entry name" value="PAS-assoc_C"/>
</dbReference>
<keyword evidence="4" id="KW-0808">Transferase</keyword>
<dbReference type="Gene3D" id="3.30.565.10">
    <property type="entry name" value="Histidine kinase-like ATPase, C-terminal domain"/>
    <property type="match status" value="1"/>
</dbReference>
<dbReference type="InterPro" id="IPR036097">
    <property type="entry name" value="HisK_dim/P_sf"/>
</dbReference>
<dbReference type="Gene3D" id="1.10.287.130">
    <property type="match status" value="1"/>
</dbReference>
<evidence type="ECO:0000256" key="1">
    <source>
        <dbReference type="ARBA" id="ARBA00000085"/>
    </source>
</evidence>
<dbReference type="NCBIfam" id="TIGR00229">
    <property type="entry name" value="sensory_box"/>
    <property type="match status" value="1"/>
</dbReference>
<feature type="coiled-coil region" evidence="6">
    <location>
        <begin position="264"/>
        <end position="291"/>
    </location>
</feature>
<organism evidence="9 10">
    <name type="scientific">Pedobacter cryoconitis</name>
    <dbReference type="NCBI Taxonomy" id="188932"/>
    <lineage>
        <taxon>Bacteria</taxon>
        <taxon>Pseudomonadati</taxon>
        <taxon>Bacteroidota</taxon>
        <taxon>Sphingobacteriia</taxon>
        <taxon>Sphingobacteriales</taxon>
        <taxon>Sphingobacteriaceae</taxon>
        <taxon>Pedobacter</taxon>
    </lineage>
</organism>
<feature type="domain" description="PAC" evidence="8">
    <location>
        <begin position="491"/>
        <end position="543"/>
    </location>
</feature>
<dbReference type="GO" id="GO:0000155">
    <property type="term" value="F:phosphorelay sensor kinase activity"/>
    <property type="evidence" value="ECO:0007669"/>
    <property type="project" value="InterPro"/>
</dbReference>
<dbReference type="Pfam" id="PF00512">
    <property type="entry name" value="HisKA"/>
    <property type="match status" value="1"/>
</dbReference>
<dbReference type="InterPro" id="IPR013656">
    <property type="entry name" value="PAS_4"/>
</dbReference>
<dbReference type="Pfam" id="PF08447">
    <property type="entry name" value="PAS_3"/>
    <property type="match status" value="1"/>
</dbReference>
<dbReference type="AlphaFoldDB" id="A0A127VA50"/>
<evidence type="ECO:0000256" key="6">
    <source>
        <dbReference type="SAM" id="Coils"/>
    </source>
</evidence>
<accession>A0A127VA50</accession>
<evidence type="ECO:0000313" key="10">
    <source>
        <dbReference type="Proteomes" id="UP000071561"/>
    </source>
</evidence>
<dbReference type="PRINTS" id="PR00344">
    <property type="entry name" value="BCTRLSENSOR"/>
</dbReference>
<dbReference type="PANTHER" id="PTHR43047:SF72">
    <property type="entry name" value="OSMOSENSING HISTIDINE PROTEIN KINASE SLN1"/>
    <property type="match status" value="1"/>
</dbReference>
<dbReference type="InterPro" id="IPR005467">
    <property type="entry name" value="His_kinase_dom"/>
</dbReference>
<dbReference type="Gene3D" id="3.30.450.20">
    <property type="entry name" value="PAS domain"/>
    <property type="match status" value="4"/>
</dbReference>
<dbReference type="EC" id="2.7.13.3" evidence="2"/>
<dbReference type="CDD" id="cd00130">
    <property type="entry name" value="PAS"/>
    <property type="match status" value="1"/>
</dbReference>
<keyword evidence="10" id="KW-1185">Reference proteome</keyword>
<protein>
    <recommendedName>
        <fullName evidence="2">histidine kinase</fullName>
        <ecNumber evidence="2">2.7.13.3</ecNumber>
    </recommendedName>
</protein>
<evidence type="ECO:0000259" key="7">
    <source>
        <dbReference type="PROSITE" id="PS50109"/>
    </source>
</evidence>
<dbReference type="SUPFAM" id="SSF55785">
    <property type="entry name" value="PYP-like sensor domain (PAS domain)"/>
    <property type="match status" value="4"/>
</dbReference>
<dbReference type="PATRIC" id="fig|188932.3.peg.1190"/>
<sequence length="766" mass="85973">MNLTDSPLLKTIVESAPVGICILNAEDLIAEMVNGKFLEIAGKEKNAILGKSFWEPFAEISAYYQEALSQVIVTGESYCTNDVNLMVIRHGKKEQINVAFVYAPVPDENAVVSKVAVWMMENTPQVRNREKSDQATDNLEKILNMLPASVVVIRGQELIVEMINDTNLCYWEKSREEVVGKPFLQILPDLADQPFAGQLRRVIETGEVIDVKESQVLFTMNDGTIRETYVDYTYQPLSDLEGNRNGVLVMSFEITERVFSRRLLEKYAQELASANDQLSISNNKLAKSEARFKFLIQEAPVAIGVLHGRDLVVETANQKILQVWGKTKQIVGLPLAVALPELEGQPFLGILDKVYTSGKAFYANEISAMLEHGGELKKIFFNVVYQPVAGLDGAVSDILVVAVDVTEQVNSRKLVEKSEQHFRRLADLVPAKISNALPNGEVTFFNKQWLDFGGMSFEDLRDFGYHQMMHSDEIAAFQAGLAEASRNGVPHISEMRFKNIDGDYIWHLNVASPILDDQGKITMWVCSTTNIQSLKEEEQRKSDFVSMLSHELKTPVTSIKGHVQLLLRLLARETGSEFLGKLNSSLSRIDALLLQLTGLIGDMLDLSRIDAGRMDLKKDRFFIDGLVTEVVEDFRLSHQQHFFHLTIDNNIEITADRDRISQVLINLIANAIKYSPSSKVVDISVALAEDEVLLSVKDYGIGIEEKDQKKVFDRFFRVEGHNEKYYSGFGIGLFLVHNIVSRHGGRISVESQRNKGSLFTVHLPVL</sequence>
<keyword evidence="6" id="KW-0175">Coiled coil</keyword>
<dbReference type="EMBL" id="CP014504">
    <property type="protein sequence ID" value="AMP98080.1"/>
    <property type="molecule type" value="Genomic_DNA"/>
</dbReference>
<dbReference type="SMART" id="SM00091">
    <property type="entry name" value="PAS"/>
    <property type="match status" value="4"/>
</dbReference>
<dbReference type="GO" id="GO:0009927">
    <property type="term" value="F:histidine phosphotransfer kinase activity"/>
    <property type="evidence" value="ECO:0007669"/>
    <property type="project" value="TreeGrafter"/>
</dbReference>
<evidence type="ECO:0000259" key="8">
    <source>
        <dbReference type="PROSITE" id="PS50113"/>
    </source>
</evidence>
<gene>
    <name evidence="9" type="ORF">AY601_1153</name>
</gene>
<dbReference type="SMART" id="SM00388">
    <property type="entry name" value="HisKA"/>
    <property type="match status" value="1"/>
</dbReference>
<dbReference type="InterPro" id="IPR004358">
    <property type="entry name" value="Sig_transdc_His_kin-like_C"/>
</dbReference>
<name>A0A127VA50_9SPHI</name>
<dbReference type="GO" id="GO:0005886">
    <property type="term" value="C:plasma membrane"/>
    <property type="evidence" value="ECO:0007669"/>
    <property type="project" value="TreeGrafter"/>
</dbReference>
<dbReference type="Pfam" id="PF08448">
    <property type="entry name" value="PAS_4"/>
    <property type="match status" value="2"/>
</dbReference>
<reference evidence="9 10" key="1">
    <citation type="submission" date="2016-03" db="EMBL/GenBank/DDBJ databases">
        <title>Complete genome sequence of Pedobacter cryoconitis PAMC 27485.</title>
        <authorList>
            <person name="Lee J."/>
            <person name="Kim O.-S."/>
        </authorList>
    </citation>
    <scope>NUCLEOTIDE SEQUENCE [LARGE SCALE GENOMIC DNA]</scope>
    <source>
        <strain evidence="9 10">PAMC 27485</strain>
    </source>
</reference>
<dbReference type="InterPro" id="IPR013655">
    <property type="entry name" value="PAS_fold_3"/>
</dbReference>
<dbReference type="KEGG" id="pcm:AY601_1153"/>
<feature type="domain" description="PAC" evidence="8">
    <location>
        <begin position="212"/>
        <end position="266"/>
    </location>
</feature>
<dbReference type="CDD" id="cd00075">
    <property type="entry name" value="HATPase"/>
    <property type="match status" value="1"/>
</dbReference>
<dbReference type="InterPro" id="IPR003594">
    <property type="entry name" value="HATPase_dom"/>
</dbReference>
<evidence type="ECO:0000256" key="3">
    <source>
        <dbReference type="ARBA" id="ARBA00022553"/>
    </source>
</evidence>
<dbReference type="SUPFAM" id="SSF47384">
    <property type="entry name" value="Homodimeric domain of signal transducing histidine kinase"/>
    <property type="match status" value="1"/>
</dbReference>
<keyword evidence="3" id="KW-0597">Phosphoprotein</keyword>
<dbReference type="FunFam" id="3.30.565.10:FF:000006">
    <property type="entry name" value="Sensor histidine kinase WalK"/>
    <property type="match status" value="1"/>
</dbReference>
<dbReference type="CDD" id="cd00082">
    <property type="entry name" value="HisKA"/>
    <property type="match status" value="1"/>
</dbReference>
<evidence type="ECO:0000256" key="2">
    <source>
        <dbReference type="ARBA" id="ARBA00012438"/>
    </source>
</evidence>
<evidence type="ECO:0000256" key="4">
    <source>
        <dbReference type="ARBA" id="ARBA00022679"/>
    </source>
</evidence>
<keyword evidence="5" id="KW-0418">Kinase</keyword>
<dbReference type="InterPro" id="IPR000014">
    <property type="entry name" value="PAS"/>
</dbReference>
<dbReference type="InterPro" id="IPR003661">
    <property type="entry name" value="HisK_dim/P_dom"/>
</dbReference>
<proteinExistence type="predicted"/>